<evidence type="ECO:0000259" key="3">
    <source>
        <dbReference type="Pfam" id="PF01557"/>
    </source>
</evidence>
<reference evidence="4 5" key="1">
    <citation type="journal article" date="2019" name="Environ. Microbiol.">
        <title>Species interactions and distinct microbial communities in high Arctic permafrost affected cryosols are associated with the CH4 and CO2 gas fluxes.</title>
        <authorList>
            <person name="Altshuler I."/>
            <person name="Hamel J."/>
            <person name="Turney S."/>
            <person name="Magnuson E."/>
            <person name="Levesque R."/>
            <person name="Greer C."/>
            <person name="Whyte L.G."/>
        </authorList>
    </citation>
    <scope>NUCLEOTIDE SEQUENCE [LARGE SCALE GENOMIC DNA]</scope>
    <source>
        <strain evidence="4 5">S5.20</strain>
    </source>
</reference>
<dbReference type="AlphaFoldDB" id="A0A502EI81"/>
<dbReference type="InterPro" id="IPR051121">
    <property type="entry name" value="FAH"/>
</dbReference>
<gene>
    <name evidence="4" type="ORF">EAH80_01935</name>
</gene>
<dbReference type="SUPFAM" id="SSF56529">
    <property type="entry name" value="FAH"/>
    <property type="match status" value="1"/>
</dbReference>
<comment type="similarity">
    <text evidence="1">Belongs to the FAH family.</text>
</comment>
<evidence type="ECO:0000256" key="1">
    <source>
        <dbReference type="ARBA" id="ARBA00010211"/>
    </source>
</evidence>
<keyword evidence="5" id="KW-1185">Reference proteome</keyword>
<protein>
    <submittedName>
        <fullName evidence="4">FAA hydrolase family protein</fullName>
    </submittedName>
</protein>
<dbReference type="Pfam" id="PF01557">
    <property type="entry name" value="FAA_hydrolase"/>
    <property type="match status" value="1"/>
</dbReference>
<accession>A0A502EI81</accession>
<evidence type="ECO:0000256" key="2">
    <source>
        <dbReference type="ARBA" id="ARBA00022723"/>
    </source>
</evidence>
<keyword evidence="4" id="KW-0378">Hydrolase</keyword>
<name>A0A502EI81_9MYCO</name>
<evidence type="ECO:0000313" key="4">
    <source>
        <dbReference type="EMBL" id="TPG36722.1"/>
    </source>
</evidence>
<feature type="domain" description="Fumarylacetoacetase-like C-terminal" evidence="3">
    <location>
        <begin position="70"/>
        <end position="273"/>
    </location>
</feature>
<dbReference type="PANTHER" id="PTHR42796">
    <property type="entry name" value="FUMARYLACETOACETATE HYDROLASE DOMAIN-CONTAINING PROTEIN 2A-RELATED"/>
    <property type="match status" value="1"/>
</dbReference>
<dbReference type="GO" id="GO:0044281">
    <property type="term" value="P:small molecule metabolic process"/>
    <property type="evidence" value="ECO:0007669"/>
    <property type="project" value="UniProtKB-ARBA"/>
</dbReference>
<evidence type="ECO:0000313" key="5">
    <source>
        <dbReference type="Proteomes" id="UP000320095"/>
    </source>
</evidence>
<dbReference type="PANTHER" id="PTHR42796:SF4">
    <property type="entry name" value="FUMARYLACETOACETATE HYDROLASE DOMAIN-CONTAINING PROTEIN 2A"/>
    <property type="match status" value="1"/>
</dbReference>
<dbReference type="EMBL" id="RCZG01000001">
    <property type="protein sequence ID" value="TPG36722.1"/>
    <property type="molecule type" value="Genomic_DNA"/>
</dbReference>
<dbReference type="InterPro" id="IPR011234">
    <property type="entry name" value="Fumarylacetoacetase-like_C"/>
</dbReference>
<proteinExistence type="inferred from homology"/>
<dbReference type="Gene3D" id="3.90.850.10">
    <property type="entry name" value="Fumarylacetoacetase-like, C-terminal domain"/>
    <property type="match status" value="1"/>
</dbReference>
<sequence>MAGPGMTQLFDLGGAVARRAGAMLEVLGGCDSLNELIVTQSLSELEHAPAIDRVPLADVRFVAPVRPTRLFHVGLNYHSHLAELGVPTPKRPVYAVAASGAALADPDSSIRIPSSNPHEIDYEAELAVVLGASASGVVARNAWNVVAGITAANDVSARDLQRLALGTGDLTAGKMLPGFKPLGPGLLTDAAHAGPISIRLSVNGTVRQSDDSSQMVFSVPELIEIISRDHALQPGDVILTGSPAGIGLVTSNFLHTGDVVTVTLGPLPMLRNVFHG</sequence>
<dbReference type="InterPro" id="IPR036663">
    <property type="entry name" value="Fumarylacetoacetase_C_sf"/>
</dbReference>
<dbReference type="GO" id="GO:0016787">
    <property type="term" value="F:hydrolase activity"/>
    <property type="evidence" value="ECO:0007669"/>
    <property type="project" value="UniProtKB-KW"/>
</dbReference>
<dbReference type="GO" id="GO:0046872">
    <property type="term" value="F:metal ion binding"/>
    <property type="evidence" value="ECO:0007669"/>
    <property type="project" value="UniProtKB-KW"/>
</dbReference>
<comment type="caution">
    <text evidence="4">The sequence shown here is derived from an EMBL/GenBank/DDBJ whole genome shotgun (WGS) entry which is preliminary data.</text>
</comment>
<dbReference type="Proteomes" id="UP000320095">
    <property type="component" value="Unassembled WGS sequence"/>
</dbReference>
<organism evidence="4 5">
    <name type="scientific">Mycolicibacterium hodleri</name>
    <dbReference type="NCBI Taxonomy" id="49897"/>
    <lineage>
        <taxon>Bacteria</taxon>
        <taxon>Bacillati</taxon>
        <taxon>Actinomycetota</taxon>
        <taxon>Actinomycetes</taxon>
        <taxon>Mycobacteriales</taxon>
        <taxon>Mycobacteriaceae</taxon>
        <taxon>Mycolicibacterium</taxon>
    </lineage>
</organism>
<keyword evidence="2" id="KW-0479">Metal-binding</keyword>